<dbReference type="InterPro" id="IPR051556">
    <property type="entry name" value="N-term/lysine_N-AcTrnsfr"/>
</dbReference>
<organism evidence="4">
    <name type="scientific">freshwater metagenome</name>
    <dbReference type="NCBI Taxonomy" id="449393"/>
    <lineage>
        <taxon>unclassified sequences</taxon>
        <taxon>metagenomes</taxon>
        <taxon>ecological metagenomes</taxon>
    </lineage>
</organism>
<name>A0A6J7GQH3_9ZZZZ</name>
<protein>
    <submittedName>
        <fullName evidence="4">Unannotated protein</fullName>
    </submittedName>
</protein>
<dbReference type="SUPFAM" id="SSF55729">
    <property type="entry name" value="Acyl-CoA N-acyltransferases (Nat)"/>
    <property type="match status" value="1"/>
</dbReference>
<feature type="domain" description="N-acetyltransferase" evidence="3">
    <location>
        <begin position="3"/>
        <end position="162"/>
    </location>
</feature>
<dbReference type="Gene3D" id="3.40.630.30">
    <property type="match status" value="1"/>
</dbReference>
<dbReference type="PANTHER" id="PTHR42919:SF8">
    <property type="entry name" value="N-ALPHA-ACETYLTRANSFERASE 50"/>
    <property type="match status" value="1"/>
</dbReference>
<dbReference type="Pfam" id="PF00583">
    <property type="entry name" value="Acetyltransf_1"/>
    <property type="match status" value="1"/>
</dbReference>
<evidence type="ECO:0000256" key="1">
    <source>
        <dbReference type="ARBA" id="ARBA00022679"/>
    </source>
</evidence>
<dbReference type="PANTHER" id="PTHR42919">
    <property type="entry name" value="N-ALPHA-ACETYLTRANSFERASE"/>
    <property type="match status" value="1"/>
</dbReference>
<keyword evidence="1" id="KW-0808">Transferase</keyword>
<sequence>MHIEVVKAELSEVERLRALRLAALETAPYAFGAKYEDELLKPATSWQDRLKNTYWCFVTVDGKDIGLLAVDKAEKDRKSDCWISSWWISEEYRGKGIPKLMLDWVESLCFDNNWEKIGLGVWPENKRAISAYIKLGFVAGSEPMPSRSIPGEMYLPMFKDVGSKV</sequence>
<proteinExistence type="predicted"/>
<evidence type="ECO:0000256" key="2">
    <source>
        <dbReference type="ARBA" id="ARBA00023315"/>
    </source>
</evidence>
<accession>A0A6J7GQH3</accession>
<evidence type="ECO:0000313" key="4">
    <source>
        <dbReference type="EMBL" id="CAB4905629.1"/>
    </source>
</evidence>
<dbReference type="GO" id="GO:0016747">
    <property type="term" value="F:acyltransferase activity, transferring groups other than amino-acyl groups"/>
    <property type="evidence" value="ECO:0007669"/>
    <property type="project" value="InterPro"/>
</dbReference>
<dbReference type="EMBL" id="CAFBMP010000027">
    <property type="protein sequence ID" value="CAB4905629.1"/>
    <property type="molecule type" value="Genomic_DNA"/>
</dbReference>
<dbReference type="InterPro" id="IPR016181">
    <property type="entry name" value="Acyl_CoA_acyltransferase"/>
</dbReference>
<dbReference type="AlphaFoldDB" id="A0A6J7GQH3"/>
<reference evidence="4" key="1">
    <citation type="submission" date="2020-05" db="EMBL/GenBank/DDBJ databases">
        <authorList>
            <person name="Chiriac C."/>
            <person name="Salcher M."/>
            <person name="Ghai R."/>
            <person name="Kavagutti S V."/>
        </authorList>
    </citation>
    <scope>NUCLEOTIDE SEQUENCE</scope>
</reference>
<dbReference type="PROSITE" id="PS51186">
    <property type="entry name" value="GNAT"/>
    <property type="match status" value="1"/>
</dbReference>
<dbReference type="InterPro" id="IPR000182">
    <property type="entry name" value="GNAT_dom"/>
</dbReference>
<evidence type="ECO:0000259" key="3">
    <source>
        <dbReference type="PROSITE" id="PS51186"/>
    </source>
</evidence>
<keyword evidence="2" id="KW-0012">Acyltransferase</keyword>
<gene>
    <name evidence="4" type="ORF">UFOPK3608_00604</name>
</gene>
<dbReference type="CDD" id="cd04301">
    <property type="entry name" value="NAT_SF"/>
    <property type="match status" value="1"/>
</dbReference>